<evidence type="ECO:0000313" key="3">
    <source>
        <dbReference type="Proteomes" id="UP001056730"/>
    </source>
</evidence>
<keyword evidence="1" id="KW-0812">Transmembrane</keyword>
<protein>
    <submittedName>
        <fullName evidence="2">DUF2142 domain-containing protein</fullName>
    </submittedName>
</protein>
<dbReference type="AlphaFoldDB" id="A0A9Q9D704"/>
<keyword evidence="1" id="KW-0472">Membrane</keyword>
<dbReference type="EMBL" id="CP086395">
    <property type="protein sequence ID" value="USJ20529.1"/>
    <property type="molecule type" value="Genomic_DNA"/>
</dbReference>
<reference evidence="2" key="1">
    <citation type="journal article" date="2022" name="Front. Microbiol.">
        <title>Feed Insects as a Reservoir of Granadaene-Producing Lactococci.</title>
        <authorList>
            <person name="Neuzil-Bunesova V."/>
            <person name="Ramirez Garcia A."/>
            <person name="Modrackova N."/>
            <person name="Makovska M."/>
            <person name="Sabolova M."/>
            <person name="Sproer C."/>
            <person name="Bunk B."/>
            <person name="Blom J."/>
            <person name="Schwab C."/>
        </authorList>
    </citation>
    <scope>NUCLEOTIDE SEQUENCE</scope>
    <source>
        <strain evidence="2">I4/6O</strain>
    </source>
</reference>
<feature type="transmembrane region" description="Helical" evidence="1">
    <location>
        <begin position="16"/>
        <end position="35"/>
    </location>
</feature>
<dbReference type="InterPro" id="IPR018674">
    <property type="entry name" value="DUF2142_membrane"/>
</dbReference>
<dbReference type="RefSeq" id="WP_252175523.1">
    <property type="nucleotide sequence ID" value="NZ_CP086395.1"/>
</dbReference>
<sequence>MKRIEIDKFEKNLHKIYFTVAVIIGVVLSIGMPLFSEPDGQWHYSVSSNIAGLSNDLSAYGEPVGTGTSVQKSAYQQENWFEKYFENQIVRMPIENIPRTNSVPSVLNFNFLGHAIPAFGVWLGYHIYPSIGVMIVVGRLVSSLIASFVICMIIKYVKRAKLLFTALSLTPVIVSTTASLSYDTLSYIAALLVFMITINVYEAKFMTWKYALMMLGTSAFVMIGTKTNIKILVALFPLVIFVLFLQQRKELGKSDFINLKDKKQVILGAGILGLTVFALAVVLALKPSLLFSLYRLIINFTVNLAPGLSTNNIFLGLLASPYPGYNYIPYWVAGAWYILILLVMLVEEKFVTSKLLGLGAFGLFLANFLGVYHGFLAYLSGGYNPAPNTVVVGSIYGQQGRYFTPFIPLLALGLANTSIKLSVLSKQSVLYLTVGLAFVSNFILVFATLFGINYL</sequence>
<proteinExistence type="predicted"/>
<feature type="transmembrane region" description="Helical" evidence="1">
    <location>
        <begin position="229"/>
        <end position="245"/>
    </location>
</feature>
<dbReference type="Proteomes" id="UP001056730">
    <property type="component" value="Chromosome"/>
</dbReference>
<feature type="transmembrane region" description="Helical" evidence="1">
    <location>
        <begin position="399"/>
        <end position="417"/>
    </location>
</feature>
<evidence type="ECO:0000313" key="2">
    <source>
        <dbReference type="EMBL" id="USJ20529.1"/>
    </source>
</evidence>
<feature type="transmembrane region" description="Helical" evidence="1">
    <location>
        <begin position="358"/>
        <end position="379"/>
    </location>
</feature>
<feature type="transmembrane region" description="Helical" evidence="1">
    <location>
        <begin position="429"/>
        <end position="452"/>
    </location>
</feature>
<evidence type="ECO:0000256" key="1">
    <source>
        <dbReference type="SAM" id="Phobius"/>
    </source>
</evidence>
<feature type="transmembrane region" description="Helical" evidence="1">
    <location>
        <begin position="265"/>
        <end position="285"/>
    </location>
</feature>
<feature type="transmembrane region" description="Helical" evidence="1">
    <location>
        <begin position="127"/>
        <end position="150"/>
    </location>
</feature>
<feature type="transmembrane region" description="Helical" evidence="1">
    <location>
        <begin position="327"/>
        <end position="346"/>
    </location>
</feature>
<feature type="transmembrane region" description="Helical" evidence="1">
    <location>
        <begin position="162"/>
        <end position="178"/>
    </location>
</feature>
<dbReference type="KEGG" id="lfo:LMK00_00630"/>
<feature type="transmembrane region" description="Helical" evidence="1">
    <location>
        <begin position="184"/>
        <end position="201"/>
    </location>
</feature>
<gene>
    <name evidence="2" type="ORF">LMK00_00630</name>
</gene>
<name>A0A9Q9D704_9LACT</name>
<organism evidence="2 3">
    <name type="scientific">Lactococcus formosensis</name>
    <dbReference type="NCBI Taxonomy" id="1281486"/>
    <lineage>
        <taxon>Bacteria</taxon>
        <taxon>Bacillati</taxon>
        <taxon>Bacillota</taxon>
        <taxon>Bacilli</taxon>
        <taxon>Lactobacillales</taxon>
        <taxon>Streptococcaceae</taxon>
        <taxon>Lactococcus</taxon>
    </lineage>
</organism>
<keyword evidence="1" id="KW-1133">Transmembrane helix</keyword>
<dbReference type="Pfam" id="PF09913">
    <property type="entry name" value="DUF2142"/>
    <property type="match status" value="1"/>
</dbReference>
<accession>A0A9Q9D704</accession>